<dbReference type="PANTHER" id="PTHR44846">
    <property type="entry name" value="MANNOSYL-D-GLYCERATE TRANSPORT/METABOLISM SYSTEM REPRESSOR MNGR-RELATED"/>
    <property type="match status" value="1"/>
</dbReference>
<dbReference type="EMBL" id="MASW01000002">
    <property type="protein sequence ID" value="PXY28230.1"/>
    <property type="molecule type" value="Genomic_DNA"/>
</dbReference>
<dbReference type="InterPro" id="IPR036388">
    <property type="entry name" value="WH-like_DNA-bd_sf"/>
</dbReference>
<dbReference type="GO" id="GO:0003677">
    <property type="term" value="F:DNA binding"/>
    <property type="evidence" value="ECO:0007669"/>
    <property type="project" value="UniProtKB-KW"/>
</dbReference>
<dbReference type="RefSeq" id="WP_112282241.1">
    <property type="nucleotide sequence ID" value="NZ_MASW01000002.1"/>
</dbReference>
<gene>
    <name evidence="4" type="ORF">BAY60_18075</name>
</gene>
<sequence length="254" mass="27965">MATGYRELAAVLRDEIHAGKYQPGDTLPKQDELAAQYDINVNTVRKAVGVLEAEGLVTAVRRKGTVVRPRPPMKRLGTDRYAKSKWKFGLVAFAADREASGQAWKRDDQTNTVRKAVADNDIAAALRIDPGTEVYERARLVKQDGKPTHMLTSYYRPEDVEGTPIVDPKPGTATPGGGFAVLTLQGLEPDHMTETFHARMPTPDEVDELELPAGEPVVVLHRTTFTAQNVPVEFAVGVHAASRFAWTYSFKIPD</sequence>
<dbReference type="InterPro" id="IPR050679">
    <property type="entry name" value="Bact_HTH_transcr_reg"/>
</dbReference>
<organism evidence="4 5">
    <name type="scientific">Prauserella muralis</name>
    <dbReference type="NCBI Taxonomy" id="588067"/>
    <lineage>
        <taxon>Bacteria</taxon>
        <taxon>Bacillati</taxon>
        <taxon>Actinomycetota</taxon>
        <taxon>Actinomycetes</taxon>
        <taxon>Pseudonocardiales</taxon>
        <taxon>Pseudonocardiaceae</taxon>
        <taxon>Prauserella</taxon>
    </lineage>
</organism>
<evidence type="ECO:0000313" key="4">
    <source>
        <dbReference type="EMBL" id="PXY28230.1"/>
    </source>
</evidence>
<evidence type="ECO:0000256" key="2">
    <source>
        <dbReference type="ARBA" id="ARBA00023125"/>
    </source>
</evidence>
<protein>
    <submittedName>
        <fullName evidence="4">GntR family transcriptional regulator</fullName>
    </submittedName>
</protein>
<keyword evidence="1" id="KW-0805">Transcription regulation</keyword>
<evidence type="ECO:0000256" key="3">
    <source>
        <dbReference type="ARBA" id="ARBA00023163"/>
    </source>
</evidence>
<dbReference type="SUPFAM" id="SSF46785">
    <property type="entry name" value="Winged helix' DNA-binding domain"/>
    <property type="match status" value="1"/>
</dbReference>
<dbReference type="Proteomes" id="UP000249915">
    <property type="component" value="Unassembled WGS sequence"/>
</dbReference>
<accession>A0A2V4B1S1</accession>
<dbReference type="SMART" id="SM00866">
    <property type="entry name" value="UTRA"/>
    <property type="match status" value="1"/>
</dbReference>
<dbReference type="Pfam" id="PF00392">
    <property type="entry name" value="GntR"/>
    <property type="match status" value="1"/>
</dbReference>
<evidence type="ECO:0000313" key="5">
    <source>
        <dbReference type="Proteomes" id="UP000249915"/>
    </source>
</evidence>
<keyword evidence="5" id="KW-1185">Reference proteome</keyword>
<keyword evidence="2" id="KW-0238">DNA-binding</keyword>
<keyword evidence="3" id="KW-0804">Transcription</keyword>
<comment type="caution">
    <text evidence="4">The sequence shown here is derived from an EMBL/GenBank/DDBJ whole genome shotgun (WGS) entry which is preliminary data.</text>
</comment>
<dbReference type="SUPFAM" id="SSF64288">
    <property type="entry name" value="Chorismate lyase-like"/>
    <property type="match status" value="1"/>
</dbReference>
<dbReference type="Pfam" id="PF07702">
    <property type="entry name" value="UTRA"/>
    <property type="match status" value="1"/>
</dbReference>
<dbReference type="InterPro" id="IPR011663">
    <property type="entry name" value="UTRA"/>
</dbReference>
<dbReference type="InterPro" id="IPR000524">
    <property type="entry name" value="Tscrpt_reg_HTH_GntR"/>
</dbReference>
<dbReference type="InterPro" id="IPR028978">
    <property type="entry name" value="Chorismate_lyase_/UTRA_dom_sf"/>
</dbReference>
<dbReference type="PANTHER" id="PTHR44846:SF17">
    <property type="entry name" value="GNTR-FAMILY TRANSCRIPTIONAL REGULATOR"/>
    <property type="match status" value="1"/>
</dbReference>
<reference evidence="4 5" key="1">
    <citation type="submission" date="2016-07" db="EMBL/GenBank/DDBJ databases">
        <title>Draft genome sequence of Prauserella muralis DSM 45305, isolated from a mould-covered wall in an indoor environment.</title>
        <authorList>
            <person name="Ruckert C."/>
            <person name="Albersmeier A."/>
            <person name="Jiang C.-L."/>
            <person name="Jiang Y."/>
            <person name="Kalinowski J."/>
            <person name="Schneider O."/>
            <person name="Winkler A."/>
            <person name="Zotchev S.B."/>
        </authorList>
    </citation>
    <scope>NUCLEOTIDE SEQUENCE [LARGE SCALE GENOMIC DNA]</scope>
    <source>
        <strain evidence="4 5">DSM 45305</strain>
    </source>
</reference>
<dbReference type="AlphaFoldDB" id="A0A2V4B1S1"/>
<dbReference type="GO" id="GO:0045892">
    <property type="term" value="P:negative regulation of DNA-templated transcription"/>
    <property type="evidence" value="ECO:0007669"/>
    <property type="project" value="TreeGrafter"/>
</dbReference>
<dbReference type="Gene3D" id="3.40.1410.10">
    <property type="entry name" value="Chorismate lyase-like"/>
    <property type="match status" value="1"/>
</dbReference>
<dbReference type="Gene3D" id="1.10.10.10">
    <property type="entry name" value="Winged helix-like DNA-binding domain superfamily/Winged helix DNA-binding domain"/>
    <property type="match status" value="1"/>
</dbReference>
<name>A0A2V4B1S1_9PSEU</name>
<dbReference type="SMART" id="SM00345">
    <property type="entry name" value="HTH_GNTR"/>
    <property type="match status" value="1"/>
</dbReference>
<proteinExistence type="predicted"/>
<dbReference type="GO" id="GO:0003700">
    <property type="term" value="F:DNA-binding transcription factor activity"/>
    <property type="evidence" value="ECO:0007669"/>
    <property type="project" value="InterPro"/>
</dbReference>
<dbReference type="OrthoDB" id="120836at2"/>
<dbReference type="PRINTS" id="PR00035">
    <property type="entry name" value="HTHGNTR"/>
</dbReference>
<evidence type="ECO:0000256" key="1">
    <source>
        <dbReference type="ARBA" id="ARBA00023015"/>
    </source>
</evidence>
<dbReference type="InterPro" id="IPR036390">
    <property type="entry name" value="WH_DNA-bd_sf"/>
</dbReference>
<dbReference type="CDD" id="cd07377">
    <property type="entry name" value="WHTH_GntR"/>
    <property type="match status" value="1"/>
</dbReference>
<dbReference type="PROSITE" id="PS50949">
    <property type="entry name" value="HTH_GNTR"/>
    <property type="match status" value="1"/>
</dbReference>